<organism evidence="3 4">
    <name type="scientific">Naganishia liquefaciens</name>
    <dbReference type="NCBI Taxonomy" id="104408"/>
    <lineage>
        <taxon>Eukaryota</taxon>
        <taxon>Fungi</taxon>
        <taxon>Dikarya</taxon>
        <taxon>Basidiomycota</taxon>
        <taxon>Agaricomycotina</taxon>
        <taxon>Tremellomycetes</taxon>
        <taxon>Filobasidiales</taxon>
        <taxon>Filobasidiaceae</taxon>
        <taxon>Naganishia</taxon>
    </lineage>
</organism>
<dbReference type="InterPro" id="IPR000608">
    <property type="entry name" value="UBC"/>
</dbReference>
<name>A0A8H3TRQ4_9TREE</name>
<accession>A0A8H3TRQ4</accession>
<dbReference type="PANTHER" id="PTHR24067">
    <property type="entry name" value="UBIQUITIN-CONJUGATING ENZYME E2"/>
    <property type="match status" value="1"/>
</dbReference>
<keyword evidence="4" id="KW-1185">Reference proteome</keyword>
<dbReference type="AlphaFoldDB" id="A0A8H3TRQ4"/>
<protein>
    <recommendedName>
        <fullName evidence="2">UBC core domain-containing protein</fullName>
    </recommendedName>
</protein>
<dbReference type="OrthoDB" id="406833at2759"/>
<dbReference type="SMART" id="SM00212">
    <property type="entry name" value="UBCc"/>
    <property type="match status" value="1"/>
</dbReference>
<dbReference type="Gene3D" id="3.10.110.10">
    <property type="entry name" value="Ubiquitin Conjugating Enzyme"/>
    <property type="match status" value="1"/>
</dbReference>
<dbReference type="InterPro" id="IPR016135">
    <property type="entry name" value="UBQ-conjugating_enzyme/RWD"/>
</dbReference>
<feature type="domain" description="UBC core" evidence="2">
    <location>
        <begin position="4"/>
        <end position="157"/>
    </location>
</feature>
<evidence type="ECO:0000313" key="4">
    <source>
        <dbReference type="Proteomes" id="UP000620104"/>
    </source>
</evidence>
<gene>
    <name evidence="3" type="ORF">NliqN6_2374</name>
</gene>
<dbReference type="SUPFAM" id="SSF54495">
    <property type="entry name" value="UBC-like"/>
    <property type="match status" value="1"/>
</dbReference>
<dbReference type="PROSITE" id="PS50127">
    <property type="entry name" value="UBC_2"/>
    <property type="match status" value="1"/>
</dbReference>
<keyword evidence="1" id="KW-0833">Ubl conjugation pathway</keyword>
<reference evidence="3" key="1">
    <citation type="submission" date="2020-07" db="EMBL/GenBank/DDBJ databases">
        <title>Draft Genome Sequence of a Deep-Sea Yeast, Naganishia (Cryptococcus) liquefaciens strain N6.</title>
        <authorList>
            <person name="Han Y.W."/>
            <person name="Kajitani R."/>
            <person name="Morimoto H."/>
            <person name="Parhat M."/>
            <person name="Tsubouchi H."/>
            <person name="Bakenova O."/>
            <person name="Ogata M."/>
            <person name="Argunhan B."/>
            <person name="Aoki R."/>
            <person name="Kajiwara S."/>
            <person name="Itoh T."/>
            <person name="Iwasaki H."/>
        </authorList>
    </citation>
    <scope>NUCLEOTIDE SEQUENCE</scope>
    <source>
        <strain evidence="3">N6</strain>
    </source>
</reference>
<evidence type="ECO:0000313" key="3">
    <source>
        <dbReference type="EMBL" id="GHJ85972.1"/>
    </source>
</evidence>
<sequence length="157" mass="17684">MATLGKRRLAKELTAFKNEQTPAGVHLLRADDLETWYISVQVLGESLYKGQVFALRFFFEPNYPIEAPQVTFYDGEIDGVRYRVPVHPHIYTNGHICASTLADGWSPVLTVSSVAITLQSILASNTKLEHPEGNDRYVAHAPSNPKKTRWDFHDDTV</sequence>
<dbReference type="InterPro" id="IPR050113">
    <property type="entry name" value="Ub_conjugating_enzyme"/>
</dbReference>
<dbReference type="CDD" id="cd23808">
    <property type="entry name" value="UBCc_UBE2W"/>
    <property type="match status" value="1"/>
</dbReference>
<dbReference type="FunFam" id="3.10.110.10:FF:000072">
    <property type="entry name" value="Ubiquitin-conjugating enzyme E2 W"/>
    <property type="match status" value="1"/>
</dbReference>
<proteinExistence type="predicted"/>
<dbReference type="Pfam" id="PF00179">
    <property type="entry name" value="UQ_con"/>
    <property type="match status" value="1"/>
</dbReference>
<evidence type="ECO:0000256" key="1">
    <source>
        <dbReference type="ARBA" id="ARBA00022786"/>
    </source>
</evidence>
<dbReference type="EMBL" id="BLZA01000017">
    <property type="protein sequence ID" value="GHJ85972.1"/>
    <property type="molecule type" value="Genomic_DNA"/>
</dbReference>
<comment type="caution">
    <text evidence="3">The sequence shown here is derived from an EMBL/GenBank/DDBJ whole genome shotgun (WGS) entry which is preliminary data.</text>
</comment>
<dbReference type="Proteomes" id="UP000620104">
    <property type="component" value="Unassembled WGS sequence"/>
</dbReference>
<evidence type="ECO:0000259" key="2">
    <source>
        <dbReference type="PROSITE" id="PS50127"/>
    </source>
</evidence>